<evidence type="ECO:0000313" key="2">
    <source>
        <dbReference type="EMBL" id="OUS37273.1"/>
    </source>
</evidence>
<protein>
    <recommendedName>
        <fullName evidence="1">PilZ domain-containing protein</fullName>
    </recommendedName>
</protein>
<name>A0A1Y5HNE4_OLEAN</name>
<reference evidence="3" key="1">
    <citation type="journal article" date="2017" name="Proc. Natl. Acad. Sci. U.S.A.">
        <title>Simulation of Deepwater Horizon oil plume reveals substrate specialization within a complex community of hydrocarbon degraders.</title>
        <authorList>
            <person name="Hu P."/>
            <person name="Dubinsky E.A."/>
            <person name="Probst A.J."/>
            <person name="Wang J."/>
            <person name="Sieber C.M.K."/>
            <person name="Tom L.M."/>
            <person name="Gardinali P."/>
            <person name="Banfield J.F."/>
            <person name="Atlas R.M."/>
            <person name="Andersen G.L."/>
        </authorList>
    </citation>
    <scope>NUCLEOTIDE SEQUENCE [LARGE SCALE GENOMIC DNA]</scope>
</reference>
<dbReference type="AlphaFoldDB" id="A0A1Y5HNE4"/>
<gene>
    <name evidence="2" type="ORF">A9R00_11135</name>
</gene>
<accession>A0A1Y5HNE4</accession>
<proteinExistence type="predicted"/>
<dbReference type="InterPro" id="IPR009875">
    <property type="entry name" value="PilZ_domain"/>
</dbReference>
<dbReference type="SUPFAM" id="SSF141371">
    <property type="entry name" value="PilZ domain-like"/>
    <property type="match status" value="1"/>
</dbReference>
<dbReference type="Pfam" id="PF07238">
    <property type="entry name" value="PilZ"/>
    <property type="match status" value="1"/>
</dbReference>
<dbReference type="GO" id="GO:0035438">
    <property type="term" value="F:cyclic-di-GMP binding"/>
    <property type="evidence" value="ECO:0007669"/>
    <property type="project" value="InterPro"/>
</dbReference>
<comment type="caution">
    <text evidence="2">The sequence shown here is derived from an EMBL/GenBank/DDBJ whole genome shotgun (WGS) entry which is preliminary data.</text>
</comment>
<feature type="domain" description="PilZ" evidence="1">
    <location>
        <begin position="10"/>
        <end position="96"/>
    </location>
</feature>
<sequence length="99" mass="10963">MSSTSRDYSEKRDFIRMQVSTNCQILYKGEQFAANCLDLSSKGALIESSHALEASSEITLIIESGGGDIPPLHAQATVLRIVRHAEDNYQYGVSIDHYL</sequence>
<evidence type="ECO:0000259" key="1">
    <source>
        <dbReference type="Pfam" id="PF07238"/>
    </source>
</evidence>
<dbReference type="EMBL" id="MABE01000638">
    <property type="protein sequence ID" value="OUS37273.1"/>
    <property type="molecule type" value="Genomic_DNA"/>
</dbReference>
<dbReference type="Gene3D" id="2.40.10.220">
    <property type="entry name" value="predicted glycosyltransferase like domains"/>
    <property type="match status" value="1"/>
</dbReference>
<evidence type="ECO:0000313" key="3">
    <source>
        <dbReference type="Proteomes" id="UP000227088"/>
    </source>
</evidence>
<organism evidence="2 3">
    <name type="scientific">Oleispira antarctica</name>
    <dbReference type="NCBI Taxonomy" id="188908"/>
    <lineage>
        <taxon>Bacteria</taxon>
        <taxon>Pseudomonadati</taxon>
        <taxon>Pseudomonadota</taxon>
        <taxon>Gammaproteobacteria</taxon>
        <taxon>Oceanospirillales</taxon>
        <taxon>Oceanospirillaceae</taxon>
        <taxon>Oleispira</taxon>
    </lineage>
</organism>
<dbReference type="Proteomes" id="UP000227088">
    <property type="component" value="Unassembled WGS sequence"/>
</dbReference>